<dbReference type="RefSeq" id="WP_349929227.1">
    <property type="nucleotide sequence ID" value="NZ_CP157981.1"/>
</dbReference>
<organism evidence="1">
    <name type="scientific">Acinetobacter sp. A1-4-2</name>
    <dbReference type="NCBI Taxonomy" id="3156489"/>
    <lineage>
        <taxon>Bacteria</taxon>
        <taxon>Pseudomonadati</taxon>
        <taxon>Pseudomonadota</taxon>
        <taxon>Gammaproteobacteria</taxon>
        <taxon>Moraxellales</taxon>
        <taxon>Moraxellaceae</taxon>
        <taxon>Acinetobacter</taxon>
    </lineage>
</organism>
<dbReference type="AlphaFoldDB" id="A0AAU7T027"/>
<proteinExistence type="predicted"/>
<protein>
    <submittedName>
        <fullName evidence="1">Uncharacterized protein</fullName>
    </submittedName>
</protein>
<name>A0AAU7T027_9GAMM</name>
<accession>A0AAU7T027</accession>
<evidence type="ECO:0000313" key="1">
    <source>
        <dbReference type="EMBL" id="XBU16524.1"/>
    </source>
</evidence>
<reference evidence="1" key="1">
    <citation type="submission" date="2024-06" db="EMBL/GenBank/DDBJ databases">
        <authorList>
            <person name="Song Z."/>
        </authorList>
    </citation>
    <scope>NUCLEOTIDE SEQUENCE</scope>
    <source>
        <strain evidence="1">A1-4-2</strain>
    </source>
</reference>
<gene>
    <name evidence="1" type="ORF">ABJ384_05000</name>
</gene>
<sequence length="190" mass="21956">MQNLEQINQNIIPYVPIAPRVQATNPKSQLLCEKLFELIDRCVQAQLSFNHDTAKGRLSISPDQINDLLNEMAKSEQSDKTIDIEVLKASLPDLIYPMFKGEHSVSSPIWNNTEIRVWQFQLNQIEKANHMQTIDKELLLDQSLSTLRIWRQSLEAAGNDREVIYLNNDLINKLMDLEQKLELVQSEIED</sequence>
<dbReference type="EMBL" id="CP157981">
    <property type="protein sequence ID" value="XBU16524.1"/>
    <property type="molecule type" value="Genomic_DNA"/>
</dbReference>